<feature type="domain" description="Retrotransposon gag" evidence="2">
    <location>
        <begin position="151"/>
        <end position="249"/>
    </location>
</feature>
<dbReference type="KEGG" id="rsz:130506190"/>
<dbReference type="InterPro" id="IPR043502">
    <property type="entry name" value="DNA/RNA_pol_sf"/>
</dbReference>
<dbReference type="Gene3D" id="3.30.70.270">
    <property type="match status" value="1"/>
</dbReference>
<gene>
    <name evidence="4" type="primary">LOC130506190</name>
</gene>
<feature type="compositionally biased region" description="Polar residues" evidence="1">
    <location>
        <begin position="284"/>
        <end position="294"/>
    </location>
</feature>
<dbReference type="Gene3D" id="2.40.70.10">
    <property type="entry name" value="Acid Proteases"/>
    <property type="match status" value="1"/>
</dbReference>
<feature type="compositionally biased region" description="Basic and acidic residues" evidence="1">
    <location>
        <begin position="296"/>
        <end position="324"/>
    </location>
</feature>
<dbReference type="RefSeq" id="XP_056856801.1">
    <property type="nucleotide sequence ID" value="XM_057000821.1"/>
</dbReference>
<feature type="region of interest" description="Disordered" evidence="1">
    <location>
        <begin position="283"/>
        <end position="324"/>
    </location>
</feature>
<accession>A0A9W3CYX6</accession>
<keyword evidence="3" id="KW-1185">Reference proteome</keyword>
<dbReference type="InterPro" id="IPR043128">
    <property type="entry name" value="Rev_trsase/Diguanyl_cyclase"/>
</dbReference>
<proteinExistence type="predicted"/>
<organism evidence="3 4">
    <name type="scientific">Raphanus sativus</name>
    <name type="common">Radish</name>
    <name type="synonym">Raphanus raphanistrum var. sativus</name>
    <dbReference type="NCBI Taxonomy" id="3726"/>
    <lineage>
        <taxon>Eukaryota</taxon>
        <taxon>Viridiplantae</taxon>
        <taxon>Streptophyta</taxon>
        <taxon>Embryophyta</taxon>
        <taxon>Tracheophyta</taxon>
        <taxon>Spermatophyta</taxon>
        <taxon>Magnoliopsida</taxon>
        <taxon>eudicotyledons</taxon>
        <taxon>Gunneridae</taxon>
        <taxon>Pentapetalae</taxon>
        <taxon>rosids</taxon>
        <taxon>malvids</taxon>
        <taxon>Brassicales</taxon>
        <taxon>Brassicaceae</taxon>
        <taxon>Brassiceae</taxon>
        <taxon>Raphanus</taxon>
    </lineage>
</organism>
<dbReference type="InterPro" id="IPR005162">
    <property type="entry name" value="Retrotrans_gag_dom"/>
</dbReference>
<sequence length="578" mass="66509">MSESDPEQGGRPAARLDKTQMEALIATLMNEMDKKLEFVGITPREKRRGKRPAVANNLDSSSGRSTDEDRSERSIRTGRAASQARSDRAMSQNRHTNRRAPRDRPDDRLGNLKLRIPVFGGTSNPDDYLDWEKKIELVFDCQDYSERKKVRLAVTEFNGYALHWWDQIVTTRRRTGEAQVASWYELKTLMKKRFVPSYYGKEVHQKLRRLTQGTRGVEEYYQEMETLMLKGGIAESDEATMARFQAGLSRDIQDRIEMYEYEDIFELLHKSILIEQQLKRKNPTKGSYGNNYKPSATKEEKPWMKKEDLKGSQQDDKGKSTTTRSRDVKCFNCTNVASEALVEKLGLKTGKHPRPYLLQWLNDQGELKVTEQVMVPITIGRYQDEIVCDVLPMDTSHILLGRPWQYDKKVVHDGFTNRHSFTHRDKKIVLAPLSPQEVHHDQVQLKLRRKEDKDKGALLTSSDIAPELPSGFEFILQDYGDVFPEESPNGLPPLRGIEHQIDLVPGASLPNRPAYRTNPDETKELQRQGIRVDEEKVKAIKEWPIPTSVSEVRSFHGLAGFYRRFVRDFSSIAAPLTE</sequence>
<reference evidence="4" key="1">
    <citation type="submission" date="2025-08" db="UniProtKB">
        <authorList>
            <consortium name="RefSeq"/>
        </authorList>
    </citation>
    <scope>IDENTIFICATION</scope>
    <source>
        <tissue evidence="4">Leaf</tissue>
    </source>
</reference>
<feature type="non-terminal residue" evidence="4">
    <location>
        <position position="578"/>
    </location>
</feature>
<evidence type="ECO:0000259" key="2">
    <source>
        <dbReference type="Pfam" id="PF03732"/>
    </source>
</evidence>
<dbReference type="PANTHER" id="PTHR35046">
    <property type="entry name" value="ZINC KNUCKLE (CCHC-TYPE) FAMILY PROTEIN"/>
    <property type="match status" value="1"/>
</dbReference>
<protein>
    <submittedName>
        <fullName evidence="4">Uncharacterized protein LOC130506190</fullName>
    </submittedName>
</protein>
<dbReference type="SUPFAM" id="SSF56672">
    <property type="entry name" value="DNA/RNA polymerases"/>
    <property type="match status" value="1"/>
</dbReference>
<evidence type="ECO:0000313" key="4">
    <source>
        <dbReference type="RefSeq" id="XP_056856801.1"/>
    </source>
</evidence>
<dbReference type="InterPro" id="IPR021109">
    <property type="entry name" value="Peptidase_aspartic_dom_sf"/>
</dbReference>
<dbReference type="GeneID" id="130506190"/>
<evidence type="ECO:0000256" key="1">
    <source>
        <dbReference type="SAM" id="MobiDB-lite"/>
    </source>
</evidence>
<feature type="compositionally biased region" description="Basic and acidic residues" evidence="1">
    <location>
        <begin position="65"/>
        <end position="75"/>
    </location>
</feature>
<dbReference type="CDD" id="cd00303">
    <property type="entry name" value="retropepsin_like"/>
    <property type="match status" value="1"/>
</dbReference>
<dbReference type="OrthoDB" id="1106704at2759"/>
<dbReference type="Proteomes" id="UP000504610">
    <property type="component" value="Unplaced"/>
</dbReference>
<feature type="compositionally biased region" description="Basic and acidic residues" evidence="1">
    <location>
        <begin position="100"/>
        <end position="109"/>
    </location>
</feature>
<evidence type="ECO:0000313" key="3">
    <source>
        <dbReference type="Proteomes" id="UP000504610"/>
    </source>
</evidence>
<dbReference type="Pfam" id="PF03732">
    <property type="entry name" value="Retrotrans_gag"/>
    <property type="match status" value="1"/>
</dbReference>
<dbReference type="AlphaFoldDB" id="A0A9W3CYX6"/>
<name>A0A9W3CYX6_RAPSA</name>
<dbReference type="PANTHER" id="PTHR35046:SF9">
    <property type="entry name" value="RNA-DIRECTED DNA POLYMERASE"/>
    <property type="match status" value="1"/>
</dbReference>
<feature type="region of interest" description="Disordered" evidence="1">
    <location>
        <begin position="43"/>
        <end position="109"/>
    </location>
</feature>